<dbReference type="GO" id="GO:0000124">
    <property type="term" value="C:SAGA complex"/>
    <property type="evidence" value="ECO:0007669"/>
    <property type="project" value="InterPro"/>
</dbReference>
<dbReference type="GO" id="GO:0006325">
    <property type="term" value="P:chromatin organization"/>
    <property type="evidence" value="ECO:0007669"/>
    <property type="project" value="UniProtKB-ARBA"/>
</dbReference>
<evidence type="ECO:0000313" key="4">
    <source>
        <dbReference type="EMBL" id="ODQ66909.1"/>
    </source>
</evidence>
<dbReference type="InterPro" id="IPR037782">
    <property type="entry name" value="Spt7"/>
</dbReference>
<evidence type="ECO:0000259" key="3">
    <source>
        <dbReference type="PROSITE" id="PS50014"/>
    </source>
</evidence>
<feature type="domain" description="Bromo" evidence="3">
    <location>
        <begin position="1"/>
        <end position="61"/>
    </location>
</feature>
<dbReference type="GO" id="GO:0046695">
    <property type="term" value="C:SLIK (SAGA-like) complex"/>
    <property type="evidence" value="ECO:0007669"/>
    <property type="project" value="InterPro"/>
</dbReference>
<dbReference type="InterPro" id="IPR036427">
    <property type="entry name" value="Bromodomain-like_sf"/>
</dbReference>
<evidence type="ECO:0000313" key="5">
    <source>
        <dbReference type="Proteomes" id="UP000095009"/>
    </source>
</evidence>
<dbReference type="OrthoDB" id="21449at2759"/>
<dbReference type="InterPro" id="IPR001487">
    <property type="entry name" value="Bromodomain"/>
</dbReference>
<dbReference type="GO" id="GO:0006357">
    <property type="term" value="P:regulation of transcription by RNA polymerase II"/>
    <property type="evidence" value="ECO:0007669"/>
    <property type="project" value="TreeGrafter"/>
</dbReference>
<dbReference type="PRINTS" id="PR00503">
    <property type="entry name" value="BROMODOMAIN"/>
</dbReference>
<feature type="non-terminal residue" evidence="4">
    <location>
        <position position="61"/>
    </location>
</feature>
<dbReference type="PANTHER" id="PTHR47343:SF1">
    <property type="entry name" value="TRANSCRIPTIONAL ACTIVATOR SPT7"/>
    <property type="match status" value="1"/>
</dbReference>
<dbReference type="PANTHER" id="PTHR47343">
    <property type="entry name" value="TRANSCRIPTIONAL ACTIVATOR SPT7"/>
    <property type="match status" value="1"/>
</dbReference>
<feature type="non-terminal residue" evidence="4">
    <location>
        <position position="1"/>
    </location>
</feature>
<dbReference type="SUPFAM" id="SSF47370">
    <property type="entry name" value="Bromodomain"/>
    <property type="match status" value="1"/>
</dbReference>
<dbReference type="EMBL" id="KV454407">
    <property type="protein sequence ID" value="ODQ66909.1"/>
    <property type="molecule type" value="Genomic_DNA"/>
</dbReference>
<dbReference type="PROSITE" id="PS50014">
    <property type="entry name" value="BROMODOMAIN_2"/>
    <property type="match status" value="1"/>
</dbReference>
<dbReference type="AlphaFoldDB" id="A0A1E3PNA4"/>
<dbReference type="Proteomes" id="UP000095009">
    <property type="component" value="Unassembled WGS sequence"/>
</dbReference>
<keyword evidence="5" id="KW-1185">Reference proteome</keyword>
<protein>
    <submittedName>
        <fullName evidence="4">Bromodomain-containing protein</fullName>
    </submittedName>
</protein>
<accession>A0A1E3PNA4</accession>
<proteinExistence type="predicted"/>
<dbReference type="Gene3D" id="1.20.920.10">
    <property type="entry name" value="Bromodomain-like"/>
    <property type="match status" value="1"/>
</dbReference>
<sequence>STAFLNRVNRRDAPDYYNVIKKPMDLNTVMKKLKTFQYNSKKEFVDDVFLIWSNCLSYNTD</sequence>
<reference evidence="4 5" key="1">
    <citation type="journal article" date="2016" name="Proc. Natl. Acad. Sci. U.S.A.">
        <title>Comparative genomics of biotechnologically important yeasts.</title>
        <authorList>
            <person name="Riley R."/>
            <person name="Haridas S."/>
            <person name="Wolfe K.H."/>
            <person name="Lopes M.R."/>
            <person name="Hittinger C.T."/>
            <person name="Goeker M."/>
            <person name="Salamov A.A."/>
            <person name="Wisecaver J.H."/>
            <person name="Long T.M."/>
            <person name="Calvey C.H."/>
            <person name="Aerts A.L."/>
            <person name="Barry K.W."/>
            <person name="Choi C."/>
            <person name="Clum A."/>
            <person name="Coughlan A.Y."/>
            <person name="Deshpande S."/>
            <person name="Douglass A.P."/>
            <person name="Hanson S.J."/>
            <person name="Klenk H.-P."/>
            <person name="LaButti K.M."/>
            <person name="Lapidus A."/>
            <person name="Lindquist E.A."/>
            <person name="Lipzen A.M."/>
            <person name="Meier-Kolthoff J.P."/>
            <person name="Ohm R.A."/>
            <person name="Otillar R.P."/>
            <person name="Pangilinan J.L."/>
            <person name="Peng Y."/>
            <person name="Rokas A."/>
            <person name="Rosa C.A."/>
            <person name="Scheuner C."/>
            <person name="Sibirny A.A."/>
            <person name="Slot J.C."/>
            <person name="Stielow J.B."/>
            <person name="Sun H."/>
            <person name="Kurtzman C.P."/>
            <person name="Blackwell M."/>
            <person name="Grigoriev I.V."/>
            <person name="Jeffries T.W."/>
        </authorList>
    </citation>
    <scope>NUCLEOTIDE SEQUENCE [LARGE SCALE GENOMIC DNA]</scope>
    <source>
        <strain evidence="4 5">DSM 6958</strain>
    </source>
</reference>
<organism evidence="4 5">
    <name type="scientific">Nadsonia fulvescens var. elongata DSM 6958</name>
    <dbReference type="NCBI Taxonomy" id="857566"/>
    <lineage>
        <taxon>Eukaryota</taxon>
        <taxon>Fungi</taxon>
        <taxon>Dikarya</taxon>
        <taxon>Ascomycota</taxon>
        <taxon>Saccharomycotina</taxon>
        <taxon>Dipodascomycetes</taxon>
        <taxon>Dipodascales</taxon>
        <taxon>Dipodascales incertae sedis</taxon>
        <taxon>Nadsonia</taxon>
    </lineage>
</organism>
<dbReference type="GO" id="GO:0005198">
    <property type="term" value="F:structural molecule activity"/>
    <property type="evidence" value="ECO:0007669"/>
    <property type="project" value="TreeGrafter"/>
</dbReference>
<gene>
    <name evidence="4" type="ORF">NADFUDRAFT_6423</name>
</gene>
<evidence type="ECO:0000256" key="2">
    <source>
        <dbReference type="PROSITE-ProRule" id="PRU00035"/>
    </source>
</evidence>
<name>A0A1E3PNA4_9ASCO</name>
<dbReference type="Pfam" id="PF00439">
    <property type="entry name" value="Bromodomain"/>
    <property type="match status" value="1"/>
</dbReference>
<dbReference type="SMART" id="SM00297">
    <property type="entry name" value="BROMO"/>
    <property type="match status" value="1"/>
</dbReference>
<keyword evidence="1 2" id="KW-0103">Bromodomain</keyword>
<dbReference type="STRING" id="857566.A0A1E3PNA4"/>
<evidence type="ECO:0000256" key="1">
    <source>
        <dbReference type="ARBA" id="ARBA00023117"/>
    </source>
</evidence>